<dbReference type="InterPro" id="IPR039207">
    <property type="entry name" value="MMTAG2-like"/>
</dbReference>
<feature type="compositionally biased region" description="Basic and acidic residues" evidence="1">
    <location>
        <begin position="222"/>
        <end position="247"/>
    </location>
</feature>
<feature type="compositionally biased region" description="Basic and acidic residues" evidence="1">
    <location>
        <begin position="177"/>
        <end position="197"/>
    </location>
</feature>
<reference evidence="3 4" key="3">
    <citation type="journal article" date="2015" name="Genome Announc.">
        <title>Draft Genome Sequence of the Archiascomycetous Yeast Saitoella complicata.</title>
        <authorList>
            <person name="Yamauchi K."/>
            <person name="Kondo S."/>
            <person name="Hamamoto M."/>
            <person name="Takahashi Y."/>
            <person name="Ogura Y."/>
            <person name="Hayashi T."/>
            <person name="Nishida H."/>
        </authorList>
    </citation>
    <scope>NUCLEOTIDE SEQUENCE [LARGE SCALE GENOMIC DNA]</scope>
    <source>
        <strain evidence="3 4">NRRL Y-17804</strain>
    </source>
</reference>
<feature type="region of interest" description="Disordered" evidence="1">
    <location>
        <begin position="1"/>
        <end position="24"/>
    </location>
</feature>
<evidence type="ECO:0000313" key="4">
    <source>
        <dbReference type="Proteomes" id="UP000033140"/>
    </source>
</evidence>
<evidence type="ECO:0000313" key="3">
    <source>
        <dbReference type="EMBL" id="GAO48707.1"/>
    </source>
</evidence>
<dbReference type="AlphaFoldDB" id="A0A0E9NFR3"/>
<dbReference type="Pfam" id="PF10159">
    <property type="entry name" value="MMtag"/>
    <property type="match status" value="1"/>
</dbReference>
<name>A0A0E9NFR3_SAICN</name>
<feature type="domain" description="Multiple myeloma tumor-associated protein 2-like N-terminal" evidence="2">
    <location>
        <begin position="9"/>
        <end position="86"/>
    </location>
</feature>
<sequence length="247" mass="28844">MFSGPTRGGTRGGQAQFSWDNVKNDKHRENYLGHSVMAPVGRWQKGKDVNWYTKDGASAEEVAAAKKAEIQRIKEQEEDALAAALGLPVPIRRTPGEGGSQDELEDEGNSAPYPSGPPGRFSGEAVQRLPRDRSRERNRSRGTRHRSSRRDDDDRERRHRHRSRSRSRHRRHRSRDRSRDRRDDTHSSRRDRDEGRSERRRRSRSRSEDRYRSRRRSKSVSRSRERRPGHGDGRRDEDPGAPREDRR</sequence>
<evidence type="ECO:0000256" key="1">
    <source>
        <dbReference type="SAM" id="MobiDB-lite"/>
    </source>
</evidence>
<dbReference type="STRING" id="698492.A0A0E9NFR3"/>
<gene>
    <name evidence="3" type="ORF">G7K_2877-t1</name>
</gene>
<protein>
    <recommendedName>
        <fullName evidence="2">Multiple myeloma tumor-associated protein 2-like N-terminal domain-containing protein</fullName>
    </recommendedName>
</protein>
<evidence type="ECO:0000259" key="2">
    <source>
        <dbReference type="Pfam" id="PF10159"/>
    </source>
</evidence>
<dbReference type="PANTHER" id="PTHR14580:SF0">
    <property type="entry name" value="MULTIPLE MYELOMA TUMOR-ASSOCIATED PROTEIN 2"/>
    <property type="match status" value="1"/>
</dbReference>
<dbReference type="InterPro" id="IPR019315">
    <property type="entry name" value="MMTA2_N"/>
</dbReference>
<reference evidence="3 4" key="2">
    <citation type="journal article" date="2014" name="J. Gen. Appl. Microbiol.">
        <title>The early diverging ascomycetous budding yeast Saitoella complicata has three histone deacetylases belonging to the Clr6, Hos2, and Rpd3 lineages.</title>
        <authorList>
            <person name="Nishida H."/>
            <person name="Matsumoto T."/>
            <person name="Kondo S."/>
            <person name="Hamamoto M."/>
            <person name="Yoshikawa H."/>
        </authorList>
    </citation>
    <scope>NUCLEOTIDE SEQUENCE [LARGE SCALE GENOMIC DNA]</scope>
    <source>
        <strain evidence="3 4">NRRL Y-17804</strain>
    </source>
</reference>
<proteinExistence type="predicted"/>
<feature type="region of interest" description="Disordered" evidence="1">
    <location>
        <begin position="84"/>
        <end position="247"/>
    </location>
</feature>
<feature type="compositionally biased region" description="Basic and acidic residues" evidence="1">
    <location>
        <begin position="129"/>
        <end position="139"/>
    </location>
</feature>
<feature type="compositionally biased region" description="Basic residues" evidence="1">
    <location>
        <begin position="212"/>
        <end position="221"/>
    </location>
</feature>
<dbReference type="Proteomes" id="UP000033140">
    <property type="component" value="Unassembled WGS sequence"/>
</dbReference>
<keyword evidence="4" id="KW-1185">Reference proteome</keyword>
<dbReference type="OMA" id="THHRVDR"/>
<feature type="compositionally biased region" description="Gly residues" evidence="1">
    <location>
        <begin position="1"/>
        <end position="12"/>
    </location>
</feature>
<feature type="compositionally biased region" description="Basic residues" evidence="1">
    <location>
        <begin position="157"/>
        <end position="176"/>
    </location>
</feature>
<accession>A0A0E9NFR3</accession>
<dbReference type="PANTHER" id="PTHR14580">
    <property type="entry name" value="MULTIPLE MYELOMA TUMOR-ASSOCIATED PROTEIN 2 FAMILY MEMBER"/>
    <property type="match status" value="1"/>
</dbReference>
<organism evidence="3 4">
    <name type="scientific">Saitoella complicata (strain BCRC 22490 / CBS 7301 / JCM 7358 / NBRC 10748 / NRRL Y-17804)</name>
    <dbReference type="NCBI Taxonomy" id="698492"/>
    <lineage>
        <taxon>Eukaryota</taxon>
        <taxon>Fungi</taxon>
        <taxon>Dikarya</taxon>
        <taxon>Ascomycota</taxon>
        <taxon>Taphrinomycotina</taxon>
        <taxon>Taphrinomycotina incertae sedis</taxon>
        <taxon>Saitoella</taxon>
    </lineage>
</organism>
<reference evidence="3 4" key="1">
    <citation type="journal article" date="2011" name="J. Gen. Appl. Microbiol.">
        <title>Draft genome sequencing of the enigmatic yeast Saitoella complicata.</title>
        <authorList>
            <person name="Nishida H."/>
            <person name="Hamamoto M."/>
            <person name="Sugiyama J."/>
        </authorList>
    </citation>
    <scope>NUCLEOTIDE SEQUENCE [LARGE SCALE GENOMIC DNA]</scope>
    <source>
        <strain evidence="3 4">NRRL Y-17804</strain>
    </source>
</reference>
<dbReference type="EMBL" id="BACD03000016">
    <property type="protein sequence ID" value="GAO48707.1"/>
    <property type="molecule type" value="Genomic_DNA"/>
</dbReference>
<comment type="caution">
    <text evidence="3">The sequence shown here is derived from an EMBL/GenBank/DDBJ whole genome shotgun (WGS) entry which is preliminary data.</text>
</comment>